<dbReference type="GO" id="GO:0005737">
    <property type="term" value="C:cytoplasm"/>
    <property type="evidence" value="ECO:0007669"/>
    <property type="project" value="UniProtKB-SubCell"/>
</dbReference>
<dbReference type="FunFam" id="3.40.50.300:FF:000006">
    <property type="entry name" value="DNA-binding transcriptional regulator NtrC"/>
    <property type="match status" value="1"/>
</dbReference>
<dbReference type="Pfam" id="PF25601">
    <property type="entry name" value="AAA_lid_14"/>
    <property type="match status" value="1"/>
</dbReference>
<evidence type="ECO:0000256" key="1">
    <source>
        <dbReference type="ARBA" id="ARBA00004496"/>
    </source>
</evidence>
<dbReference type="PANTHER" id="PTHR32071">
    <property type="entry name" value="TRANSCRIPTIONAL REGULATORY PROTEIN"/>
    <property type="match status" value="1"/>
</dbReference>
<feature type="domain" description="Sigma-54 factor interaction" evidence="14">
    <location>
        <begin position="133"/>
        <end position="367"/>
    </location>
</feature>
<evidence type="ECO:0000256" key="3">
    <source>
        <dbReference type="ARBA" id="ARBA00022491"/>
    </source>
</evidence>
<dbReference type="PROSITE" id="PS00675">
    <property type="entry name" value="SIGMA54_INTERACT_1"/>
    <property type="match status" value="1"/>
</dbReference>
<dbReference type="Pfam" id="PF02954">
    <property type="entry name" value="HTH_8"/>
    <property type="match status" value="1"/>
</dbReference>
<evidence type="ECO:0000256" key="10">
    <source>
        <dbReference type="ARBA" id="ARBA00023159"/>
    </source>
</evidence>
<dbReference type="Gene3D" id="2.60.200.20">
    <property type="match status" value="1"/>
</dbReference>
<dbReference type="InterPro" id="IPR008984">
    <property type="entry name" value="SMAD_FHA_dom_sf"/>
</dbReference>
<dbReference type="Gene3D" id="3.40.50.300">
    <property type="entry name" value="P-loop containing nucleotide triphosphate hydrolases"/>
    <property type="match status" value="1"/>
</dbReference>
<comment type="caution">
    <text evidence="15">The sequence shown here is derived from an EMBL/GenBank/DDBJ whole genome shotgun (WGS) entry which is preliminary data.</text>
</comment>
<keyword evidence="4" id="KW-0597">Phosphoprotein</keyword>
<dbReference type="GO" id="GO:0005524">
    <property type="term" value="F:ATP binding"/>
    <property type="evidence" value="ECO:0007669"/>
    <property type="project" value="UniProtKB-KW"/>
</dbReference>
<dbReference type="CDD" id="cd00060">
    <property type="entry name" value="FHA"/>
    <property type="match status" value="1"/>
</dbReference>
<name>A0A150PKQ3_SORCE</name>
<dbReference type="SUPFAM" id="SSF46689">
    <property type="entry name" value="Homeodomain-like"/>
    <property type="match status" value="1"/>
</dbReference>
<dbReference type="InterPro" id="IPR027417">
    <property type="entry name" value="P-loop_NTPase"/>
</dbReference>
<dbReference type="PROSITE" id="PS00688">
    <property type="entry name" value="SIGMA54_INTERACT_3"/>
    <property type="match status" value="1"/>
</dbReference>
<dbReference type="CDD" id="cd00009">
    <property type="entry name" value="AAA"/>
    <property type="match status" value="1"/>
</dbReference>
<evidence type="ECO:0000256" key="2">
    <source>
        <dbReference type="ARBA" id="ARBA00022490"/>
    </source>
</evidence>
<dbReference type="Gene3D" id="1.10.10.60">
    <property type="entry name" value="Homeodomain-like"/>
    <property type="match status" value="1"/>
</dbReference>
<sequence length="491" mass="52273">MAEPEFVSRDGGPLEVLIITQSSMSTRQLPGSGSVVLGRDEDAGICVPDSSVSRRHAVLHLGPPLRIEDLGSSNGTRVRTRHSSAATERLIDVGKGAPARGAVELAPGDVIYLGAARVILRQKDGERGARKDVIVKDEAMRAVYALAERVAKGPINILLLGETGVGKEVLAESIHRASPRAGRPLLRLSCVALSESLLESELFGHERGAFTGAVRAKPGLLETAEGGTVFLDEIGELPLSIQAKLLRVIEERKVMRVGGLTPTKIDVRFISATHRNLEAEVSRGAFRQDLYFRLNGVTLTLPPLRERPGEVAALAQLFAERTAKELFPSEASAAAVPLSPAALAALQRHSWPGNIRELRNVIERAVILANGAPIGPEHLLLSPLADPARPSHEPTLPAQPSQAPATAAASPSSPHGNARGVPDGAKGALDGAGPGPTRLRDAMEAHERERIVQALEQCMGNQTRAAALLGISRRTLVERIRVYGLPRPRKA</sequence>
<gene>
    <name evidence="15" type="ORF">BE04_06220</name>
</gene>
<accession>A0A150PKQ3</accession>
<dbReference type="InterPro" id="IPR002078">
    <property type="entry name" value="Sigma_54_int"/>
</dbReference>
<evidence type="ECO:0000256" key="11">
    <source>
        <dbReference type="ARBA" id="ARBA00023163"/>
    </source>
</evidence>
<keyword evidence="11" id="KW-0804">Transcription</keyword>
<keyword evidence="3" id="KW-0678">Repressor</keyword>
<feature type="region of interest" description="Disordered" evidence="12">
    <location>
        <begin position="381"/>
        <end position="439"/>
    </location>
</feature>
<keyword evidence="2" id="KW-0963">Cytoplasm</keyword>
<dbReference type="PROSITE" id="PS50045">
    <property type="entry name" value="SIGMA54_INTERACT_4"/>
    <property type="match status" value="1"/>
</dbReference>
<evidence type="ECO:0000256" key="6">
    <source>
        <dbReference type="ARBA" id="ARBA00022840"/>
    </source>
</evidence>
<dbReference type="InterPro" id="IPR003593">
    <property type="entry name" value="AAA+_ATPase"/>
</dbReference>
<dbReference type="PROSITE" id="PS00676">
    <property type="entry name" value="SIGMA54_INTERACT_2"/>
    <property type="match status" value="1"/>
</dbReference>
<dbReference type="InterPro" id="IPR025944">
    <property type="entry name" value="Sigma_54_int_dom_CS"/>
</dbReference>
<dbReference type="SUPFAM" id="SSF49879">
    <property type="entry name" value="SMAD/FHA domain"/>
    <property type="match status" value="1"/>
</dbReference>
<evidence type="ECO:0000256" key="8">
    <source>
        <dbReference type="ARBA" id="ARBA00023015"/>
    </source>
</evidence>
<keyword evidence="6" id="KW-0067">ATP-binding</keyword>
<evidence type="ECO:0000256" key="5">
    <source>
        <dbReference type="ARBA" id="ARBA00022741"/>
    </source>
</evidence>
<evidence type="ECO:0000256" key="7">
    <source>
        <dbReference type="ARBA" id="ARBA00023012"/>
    </source>
</evidence>
<dbReference type="Proteomes" id="UP000075604">
    <property type="component" value="Unassembled WGS sequence"/>
</dbReference>
<dbReference type="PROSITE" id="PS50006">
    <property type="entry name" value="FHA_DOMAIN"/>
    <property type="match status" value="1"/>
</dbReference>
<dbReference type="Gene3D" id="1.10.8.60">
    <property type="match status" value="1"/>
</dbReference>
<dbReference type="SMART" id="SM00240">
    <property type="entry name" value="FHA"/>
    <property type="match status" value="1"/>
</dbReference>
<dbReference type="InterPro" id="IPR009057">
    <property type="entry name" value="Homeodomain-like_sf"/>
</dbReference>
<evidence type="ECO:0000256" key="4">
    <source>
        <dbReference type="ARBA" id="ARBA00022553"/>
    </source>
</evidence>
<evidence type="ECO:0000313" key="15">
    <source>
        <dbReference type="EMBL" id="KYF56297.1"/>
    </source>
</evidence>
<dbReference type="Pfam" id="PF00158">
    <property type="entry name" value="Sigma54_activat"/>
    <property type="match status" value="1"/>
</dbReference>
<organism evidence="15 16">
    <name type="scientific">Sorangium cellulosum</name>
    <name type="common">Polyangium cellulosum</name>
    <dbReference type="NCBI Taxonomy" id="56"/>
    <lineage>
        <taxon>Bacteria</taxon>
        <taxon>Pseudomonadati</taxon>
        <taxon>Myxococcota</taxon>
        <taxon>Polyangia</taxon>
        <taxon>Polyangiales</taxon>
        <taxon>Polyangiaceae</taxon>
        <taxon>Sorangium</taxon>
    </lineage>
</organism>
<keyword evidence="5" id="KW-0547">Nucleotide-binding</keyword>
<evidence type="ECO:0000313" key="16">
    <source>
        <dbReference type="Proteomes" id="UP000075604"/>
    </source>
</evidence>
<keyword evidence="10" id="KW-0010">Activator</keyword>
<dbReference type="AlphaFoldDB" id="A0A150PKQ3"/>
<feature type="domain" description="FHA" evidence="13">
    <location>
        <begin position="35"/>
        <end position="83"/>
    </location>
</feature>
<dbReference type="GO" id="GO:0043565">
    <property type="term" value="F:sequence-specific DNA binding"/>
    <property type="evidence" value="ECO:0007669"/>
    <property type="project" value="InterPro"/>
</dbReference>
<evidence type="ECO:0000256" key="9">
    <source>
        <dbReference type="ARBA" id="ARBA00023125"/>
    </source>
</evidence>
<dbReference type="PANTHER" id="PTHR32071:SF95">
    <property type="entry name" value="DNA-BINDING TRANSCRIPTIONAL REGULATOR NTRC"/>
    <property type="match status" value="1"/>
</dbReference>
<evidence type="ECO:0000259" key="14">
    <source>
        <dbReference type="PROSITE" id="PS50045"/>
    </source>
</evidence>
<dbReference type="InterPro" id="IPR025662">
    <property type="entry name" value="Sigma_54_int_dom_ATP-bd_1"/>
</dbReference>
<protein>
    <submittedName>
        <fullName evidence="15">Fis family transcriptional regulator</fullName>
    </submittedName>
</protein>
<dbReference type="SUPFAM" id="SSF52540">
    <property type="entry name" value="P-loop containing nucleoside triphosphate hydrolases"/>
    <property type="match status" value="1"/>
</dbReference>
<proteinExistence type="predicted"/>
<dbReference type="GO" id="GO:0000160">
    <property type="term" value="P:phosphorelay signal transduction system"/>
    <property type="evidence" value="ECO:0007669"/>
    <property type="project" value="UniProtKB-KW"/>
</dbReference>
<dbReference type="InterPro" id="IPR000253">
    <property type="entry name" value="FHA_dom"/>
</dbReference>
<dbReference type="EMBL" id="JELX01002179">
    <property type="protein sequence ID" value="KYF56297.1"/>
    <property type="molecule type" value="Genomic_DNA"/>
</dbReference>
<feature type="compositionally biased region" description="Low complexity" evidence="12">
    <location>
        <begin position="394"/>
        <end position="414"/>
    </location>
</feature>
<keyword evidence="7" id="KW-0902">Two-component regulatory system</keyword>
<reference evidence="15 16" key="1">
    <citation type="submission" date="2014-02" db="EMBL/GenBank/DDBJ databases">
        <title>The small core and large imbalanced accessory genome model reveals a collaborative survival strategy of Sorangium cellulosum strains in nature.</title>
        <authorList>
            <person name="Han K."/>
            <person name="Peng R."/>
            <person name="Blom J."/>
            <person name="Li Y.-Z."/>
        </authorList>
    </citation>
    <scope>NUCLEOTIDE SEQUENCE [LARGE SCALE GENOMIC DNA]</scope>
    <source>
        <strain evidence="15 16">So0157-18</strain>
    </source>
</reference>
<dbReference type="InterPro" id="IPR058031">
    <property type="entry name" value="AAA_lid_NorR"/>
</dbReference>
<dbReference type="GO" id="GO:0006355">
    <property type="term" value="P:regulation of DNA-templated transcription"/>
    <property type="evidence" value="ECO:0007669"/>
    <property type="project" value="InterPro"/>
</dbReference>
<evidence type="ECO:0000259" key="13">
    <source>
        <dbReference type="PROSITE" id="PS50006"/>
    </source>
</evidence>
<comment type="subcellular location">
    <subcellularLocation>
        <location evidence="1">Cytoplasm</location>
    </subcellularLocation>
</comment>
<keyword evidence="8" id="KW-0805">Transcription regulation</keyword>
<keyword evidence="9" id="KW-0238">DNA-binding</keyword>
<dbReference type="Pfam" id="PF00498">
    <property type="entry name" value="FHA"/>
    <property type="match status" value="1"/>
</dbReference>
<dbReference type="InterPro" id="IPR025943">
    <property type="entry name" value="Sigma_54_int_dom_ATP-bd_2"/>
</dbReference>
<evidence type="ECO:0000256" key="12">
    <source>
        <dbReference type="SAM" id="MobiDB-lite"/>
    </source>
</evidence>
<dbReference type="InterPro" id="IPR002197">
    <property type="entry name" value="HTH_Fis"/>
</dbReference>
<dbReference type="SMART" id="SM00382">
    <property type="entry name" value="AAA"/>
    <property type="match status" value="1"/>
</dbReference>
<dbReference type="PRINTS" id="PR01590">
    <property type="entry name" value="HTHFIS"/>
</dbReference>